<keyword evidence="1 3" id="KW-0378">Hydrolase</keyword>
<dbReference type="EMBL" id="JAEKOZ010000001">
    <property type="protein sequence ID" value="MBJ3805824.1"/>
    <property type="molecule type" value="Genomic_DNA"/>
</dbReference>
<evidence type="ECO:0000313" key="4">
    <source>
        <dbReference type="Proteomes" id="UP000634780"/>
    </source>
</evidence>
<keyword evidence="4" id="KW-1185">Reference proteome</keyword>
<dbReference type="Proteomes" id="UP000634780">
    <property type="component" value="Unassembled WGS sequence"/>
</dbReference>
<organism evidence="3 4">
    <name type="scientific">Streptomyces flavofungini</name>
    <dbReference type="NCBI Taxonomy" id="68200"/>
    <lineage>
        <taxon>Bacteria</taxon>
        <taxon>Bacillati</taxon>
        <taxon>Actinomycetota</taxon>
        <taxon>Actinomycetes</taxon>
        <taxon>Kitasatosporales</taxon>
        <taxon>Streptomycetaceae</taxon>
        <taxon>Streptomyces</taxon>
    </lineage>
</organism>
<evidence type="ECO:0000313" key="3">
    <source>
        <dbReference type="EMBL" id="MBJ3805824.1"/>
    </source>
</evidence>
<dbReference type="PANTHER" id="PTHR43798:SF31">
    <property type="entry name" value="AB HYDROLASE SUPERFAMILY PROTEIN YCLE"/>
    <property type="match status" value="1"/>
</dbReference>
<dbReference type="Gene3D" id="3.40.50.1820">
    <property type="entry name" value="alpha/beta hydrolase"/>
    <property type="match status" value="1"/>
</dbReference>
<name>A0ABS0WY20_9ACTN</name>
<dbReference type="RefSeq" id="WP_190118446.1">
    <property type="nucleotide sequence ID" value="NZ_BMVR01000011.1"/>
</dbReference>
<gene>
    <name evidence="3" type="ORF">JGB26_01570</name>
</gene>
<dbReference type="SUPFAM" id="SSF53474">
    <property type="entry name" value="alpha/beta-Hydrolases"/>
    <property type="match status" value="1"/>
</dbReference>
<sequence length="288" mass="29003">MSTSTSTPTTITTAATATATATATKHYARTTTGVGPALLLAHGAGGSVAANYGPILPALAATHRAIAVDYPGTGATPAAEAPLTLDALADELVAAADAEGAETFALAGYSLGTAVAVRVAARHPSRVTALILTAPFARPDTRMSLAAQTWRHLAAAGDSSRARDALARFVLPLALSPAALAALPPEQLEEVVRGTAESAPAGTADHVDLVVRTDVRADLAAVTAPTLVIATTEDQLVPPALQYEVAAGISGAQVAGIGTGHLPFAEAPEEWRRLIEGFLSDGTGQPGE</sequence>
<accession>A0ABS0WY20</accession>
<reference evidence="3 4" key="1">
    <citation type="submission" date="2020-12" db="EMBL/GenBank/DDBJ databases">
        <title>Streptomyces typhae sp. nov., a novel endophytic actinomycete isolated from the root of cattail pollen (Typha angustifolia L.).</title>
        <authorList>
            <person name="Peng C."/>
            <person name="Liu C."/>
        </authorList>
    </citation>
    <scope>NUCLEOTIDE SEQUENCE [LARGE SCALE GENOMIC DNA]</scope>
    <source>
        <strain evidence="3 4">JCM 4753</strain>
    </source>
</reference>
<evidence type="ECO:0000259" key="2">
    <source>
        <dbReference type="Pfam" id="PF00561"/>
    </source>
</evidence>
<dbReference type="InterPro" id="IPR050266">
    <property type="entry name" value="AB_hydrolase_sf"/>
</dbReference>
<evidence type="ECO:0000256" key="1">
    <source>
        <dbReference type="ARBA" id="ARBA00022801"/>
    </source>
</evidence>
<dbReference type="GO" id="GO:0016787">
    <property type="term" value="F:hydrolase activity"/>
    <property type="evidence" value="ECO:0007669"/>
    <property type="project" value="UniProtKB-KW"/>
</dbReference>
<dbReference type="PRINTS" id="PR00111">
    <property type="entry name" value="ABHYDROLASE"/>
</dbReference>
<proteinExistence type="predicted"/>
<feature type="domain" description="AB hydrolase-1" evidence="2">
    <location>
        <begin position="36"/>
        <end position="268"/>
    </location>
</feature>
<dbReference type="PANTHER" id="PTHR43798">
    <property type="entry name" value="MONOACYLGLYCEROL LIPASE"/>
    <property type="match status" value="1"/>
</dbReference>
<dbReference type="Pfam" id="PF00561">
    <property type="entry name" value="Abhydrolase_1"/>
    <property type="match status" value="1"/>
</dbReference>
<protein>
    <submittedName>
        <fullName evidence="3">Alpha/beta fold hydrolase</fullName>
    </submittedName>
</protein>
<dbReference type="InterPro" id="IPR029058">
    <property type="entry name" value="AB_hydrolase_fold"/>
</dbReference>
<dbReference type="InterPro" id="IPR000073">
    <property type="entry name" value="AB_hydrolase_1"/>
</dbReference>
<comment type="caution">
    <text evidence="3">The sequence shown here is derived from an EMBL/GenBank/DDBJ whole genome shotgun (WGS) entry which is preliminary data.</text>
</comment>